<dbReference type="Gene3D" id="3.30.559.10">
    <property type="entry name" value="Chloramphenicol acetyltransferase-like domain"/>
    <property type="match status" value="2"/>
</dbReference>
<gene>
    <name evidence="4" type="primary">LOC111313241</name>
</gene>
<name>A0A6P6AXZ7_DURZI</name>
<sequence>MAKRLTVKMVERCQIRPPPNSVPQASLMPLTFFDLPWLFFPPSQPLFFYPYPYPTSHFLSTTLQTLKHSLSLTLQLFFPLAAHLVILDSNSTPPQPQPKPNIAYNENNNYVSLTISESNADFRRISGNLPRDVKDFHPLVPSLESSLSSDENHAVPLLAVKVTVFPNSGLCIGLAYHHVAADGRTFDNFIKTWASFHKDSSFSFKSMPSYDRTVVIDKHGLETIFLNEWRKKTSEKQIVMGTESKADDQFSDMVRATFVMGLRDMENIKSWIIAKCKNKNLSEPVHLSPYVVTCAFVWVCLMKALTHEAEGVMDNKFFDDQPQYLCYFGFNAGGLNRFDYPVPATYFGNCVGFGRSEATIDDLIGENGIIFASKAIGDTVKKLDKALLGEAERWISDWEVFWGSDLHIMVVGSPKLDAYETDFGWGRPTKIEEISIDGRGAISLTESRDEKGGIEVGLALPKPKMVAFTSLFAQGPS</sequence>
<keyword evidence="2" id="KW-0012">Acyltransferase</keyword>
<dbReference type="OrthoDB" id="1862401at2759"/>
<dbReference type="Pfam" id="PF02458">
    <property type="entry name" value="Transferase"/>
    <property type="match status" value="1"/>
</dbReference>
<evidence type="ECO:0000313" key="3">
    <source>
        <dbReference type="Proteomes" id="UP000515121"/>
    </source>
</evidence>
<dbReference type="KEGG" id="dzi:111313241"/>
<dbReference type="AlphaFoldDB" id="A0A6P6AXZ7"/>
<evidence type="ECO:0000313" key="4">
    <source>
        <dbReference type="RefSeq" id="XP_022769640.1"/>
    </source>
</evidence>
<keyword evidence="1" id="KW-0808">Transferase</keyword>
<dbReference type="Proteomes" id="UP000515121">
    <property type="component" value="Unplaced"/>
</dbReference>
<keyword evidence="3" id="KW-1185">Reference proteome</keyword>
<evidence type="ECO:0000256" key="2">
    <source>
        <dbReference type="ARBA" id="ARBA00023315"/>
    </source>
</evidence>
<dbReference type="GO" id="GO:0016747">
    <property type="term" value="F:acyltransferase activity, transferring groups other than amino-acyl groups"/>
    <property type="evidence" value="ECO:0007669"/>
    <property type="project" value="UniProtKB-ARBA"/>
</dbReference>
<accession>A0A6P6AXZ7</accession>
<evidence type="ECO:0000256" key="1">
    <source>
        <dbReference type="ARBA" id="ARBA00022679"/>
    </source>
</evidence>
<protein>
    <submittedName>
        <fullName evidence="4">Anthocyanin 5-aromatic acyltransferase-like</fullName>
    </submittedName>
</protein>
<dbReference type="InterPro" id="IPR023213">
    <property type="entry name" value="CAT-like_dom_sf"/>
</dbReference>
<proteinExistence type="predicted"/>
<dbReference type="GeneID" id="111313241"/>
<dbReference type="RefSeq" id="XP_022769640.1">
    <property type="nucleotide sequence ID" value="XM_022913905.1"/>
</dbReference>
<reference evidence="4" key="1">
    <citation type="submission" date="2025-08" db="UniProtKB">
        <authorList>
            <consortium name="RefSeq"/>
        </authorList>
    </citation>
    <scope>IDENTIFICATION</scope>
    <source>
        <tissue evidence="4">Fruit stalk</tissue>
    </source>
</reference>
<organism evidence="3 4">
    <name type="scientific">Durio zibethinus</name>
    <name type="common">Durian</name>
    <dbReference type="NCBI Taxonomy" id="66656"/>
    <lineage>
        <taxon>Eukaryota</taxon>
        <taxon>Viridiplantae</taxon>
        <taxon>Streptophyta</taxon>
        <taxon>Embryophyta</taxon>
        <taxon>Tracheophyta</taxon>
        <taxon>Spermatophyta</taxon>
        <taxon>Magnoliopsida</taxon>
        <taxon>eudicotyledons</taxon>
        <taxon>Gunneridae</taxon>
        <taxon>Pentapetalae</taxon>
        <taxon>rosids</taxon>
        <taxon>malvids</taxon>
        <taxon>Malvales</taxon>
        <taxon>Malvaceae</taxon>
        <taxon>Helicteroideae</taxon>
        <taxon>Durio</taxon>
    </lineage>
</organism>
<dbReference type="InterPro" id="IPR051504">
    <property type="entry name" value="Plant_metabolite_acyltrans"/>
</dbReference>
<dbReference type="PANTHER" id="PTHR31625">
    <property type="match status" value="1"/>
</dbReference>